<dbReference type="InterPro" id="IPR011011">
    <property type="entry name" value="Znf_FYVE_PHD"/>
</dbReference>
<dbReference type="EMBL" id="JAUIZM010000005">
    <property type="protein sequence ID" value="KAK1386327.1"/>
    <property type="molecule type" value="Genomic_DNA"/>
</dbReference>
<dbReference type="SUPFAM" id="SSF57903">
    <property type="entry name" value="FYVE/PHD zinc finger"/>
    <property type="match status" value="1"/>
</dbReference>
<keyword evidence="1" id="KW-0479">Metal-binding</keyword>
<proteinExistence type="predicted"/>
<organism evidence="4 5">
    <name type="scientific">Heracleum sosnowskyi</name>
    <dbReference type="NCBI Taxonomy" id="360622"/>
    <lineage>
        <taxon>Eukaryota</taxon>
        <taxon>Viridiplantae</taxon>
        <taxon>Streptophyta</taxon>
        <taxon>Embryophyta</taxon>
        <taxon>Tracheophyta</taxon>
        <taxon>Spermatophyta</taxon>
        <taxon>Magnoliopsida</taxon>
        <taxon>eudicotyledons</taxon>
        <taxon>Gunneridae</taxon>
        <taxon>Pentapetalae</taxon>
        <taxon>asterids</taxon>
        <taxon>campanulids</taxon>
        <taxon>Apiales</taxon>
        <taxon>Apiaceae</taxon>
        <taxon>Apioideae</taxon>
        <taxon>apioid superclade</taxon>
        <taxon>Tordylieae</taxon>
        <taxon>Tordyliinae</taxon>
        <taxon>Heracleum</taxon>
    </lineage>
</organism>
<evidence type="ECO:0000256" key="2">
    <source>
        <dbReference type="ARBA" id="ARBA00022771"/>
    </source>
</evidence>
<keyword evidence="5" id="KW-1185">Reference proteome</keyword>
<protein>
    <submittedName>
        <fullName evidence="4">Uncharacterized protein</fullName>
    </submittedName>
</protein>
<reference evidence="4" key="1">
    <citation type="submission" date="2023-02" db="EMBL/GenBank/DDBJ databases">
        <title>Genome of toxic invasive species Heracleum sosnowskyi carries increased number of genes despite the absence of recent whole-genome duplications.</title>
        <authorList>
            <person name="Schelkunov M."/>
            <person name="Shtratnikova V."/>
            <person name="Makarenko M."/>
            <person name="Klepikova A."/>
            <person name="Omelchenko D."/>
            <person name="Novikova G."/>
            <person name="Obukhova E."/>
            <person name="Bogdanov V."/>
            <person name="Penin A."/>
            <person name="Logacheva M."/>
        </authorList>
    </citation>
    <scope>NUCLEOTIDE SEQUENCE</scope>
    <source>
        <strain evidence="4">Hsosn_3</strain>
        <tissue evidence="4">Leaf</tissue>
    </source>
</reference>
<dbReference type="GO" id="GO:0008270">
    <property type="term" value="F:zinc ion binding"/>
    <property type="evidence" value="ECO:0007669"/>
    <property type="project" value="UniProtKB-KW"/>
</dbReference>
<sequence>MTKQTDTLLAGDSTPATTVCNQCKTEATPFLHYIKHRGIFRRLCTTCILRFNSQLFCPICFSLYNPTSALQDSTTPCSKCHSISHTSCIGPNPSGHSGGYVCCLCDSSSIFGSKSGSSNVFDKRSAAALLAAAKISYECMMKAKSVARGEMEKRSKEAWATKKRAREAMENVVGVEEKVGSEGFGRVLGNVGERNVFGVDRVDNSSAVLASLNAVELNDKGNVVGGGGLGANVENGGGFGRQIVPVVDEKPIASLGPYVQSSNPRDGNCGSFP</sequence>
<keyword evidence="3" id="KW-0862">Zinc</keyword>
<reference evidence="4" key="2">
    <citation type="submission" date="2023-05" db="EMBL/GenBank/DDBJ databases">
        <authorList>
            <person name="Schelkunov M.I."/>
        </authorList>
    </citation>
    <scope>NUCLEOTIDE SEQUENCE</scope>
    <source>
        <strain evidence="4">Hsosn_3</strain>
        <tissue evidence="4">Leaf</tissue>
    </source>
</reference>
<dbReference type="PANTHER" id="PTHR34451:SF7">
    <property type="entry name" value="PHD FINGER FAMILY PROTEIN"/>
    <property type="match status" value="1"/>
</dbReference>
<name>A0AAD8MVJ0_9APIA</name>
<accession>A0AAD8MVJ0</accession>
<evidence type="ECO:0000256" key="1">
    <source>
        <dbReference type="ARBA" id="ARBA00022723"/>
    </source>
</evidence>
<dbReference type="PANTHER" id="PTHR34451">
    <property type="entry name" value="PHD FINGER FAMILY PROTEIN"/>
    <property type="match status" value="1"/>
</dbReference>
<gene>
    <name evidence="4" type="ORF">POM88_024062</name>
</gene>
<dbReference type="Proteomes" id="UP001237642">
    <property type="component" value="Unassembled WGS sequence"/>
</dbReference>
<evidence type="ECO:0000313" key="4">
    <source>
        <dbReference type="EMBL" id="KAK1386327.1"/>
    </source>
</evidence>
<dbReference type="AlphaFoldDB" id="A0AAD8MVJ0"/>
<comment type="caution">
    <text evidence="4">The sequence shown here is derived from an EMBL/GenBank/DDBJ whole genome shotgun (WGS) entry which is preliminary data.</text>
</comment>
<evidence type="ECO:0000256" key="3">
    <source>
        <dbReference type="ARBA" id="ARBA00022833"/>
    </source>
</evidence>
<keyword evidence="2" id="KW-0863">Zinc-finger</keyword>
<evidence type="ECO:0000313" key="5">
    <source>
        <dbReference type="Proteomes" id="UP001237642"/>
    </source>
</evidence>